<dbReference type="CDD" id="cd12797">
    <property type="entry name" value="M23_peptidase"/>
    <property type="match status" value="1"/>
</dbReference>
<dbReference type="PANTHER" id="PTHR21666:SF270">
    <property type="entry name" value="MUREIN HYDROLASE ACTIVATOR ENVC"/>
    <property type="match status" value="1"/>
</dbReference>
<feature type="domain" description="M23ase beta-sheet core" evidence="3">
    <location>
        <begin position="304"/>
        <end position="402"/>
    </location>
</feature>
<proteinExistence type="predicted"/>
<dbReference type="RefSeq" id="WP_203910894.1">
    <property type="nucleotide sequence ID" value="NZ_BONY01000033.1"/>
</dbReference>
<sequence length="411" mass="43641">MRAQPLLLILLALVNIGWAQPTDPREDKKRIDAELAQTGALLETASASAREAVALLAQLNQSVPAAQQRAAQARGAAAAAENEVVTSQRVAEQRRLASEQAGRRYDVAADRVQDGRERLGRFAAATYAGGDVAEFNALIAAGGPAQLAQRIGYARKVAESKKEAVDQLVGALWDAKHVSNEAGLARRAADDAVAQARVAAAEAVRARDEADAAERAALALVQQQEQAVAAAEAYRAEMLQRHEETKRESERIAAELRAWEAAQAQAGKPGPVLQPGARLLMPVSGWKSSDFGQRYDPYYQVWQLHAGMDIAASGGDPIYAAADGQVVSAGWRGGYGNYTCISHGSFQGSNLSTCYAHQSSILVSNGQWVSRGQLIGRVGTTGASTGDHLHFEVRLDGDPTDPAGWLPGCLC</sequence>
<dbReference type="Pfam" id="PF01551">
    <property type="entry name" value="Peptidase_M23"/>
    <property type="match status" value="1"/>
</dbReference>
<evidence type="ECO:0000313" key="5">
    <source>
        <dbReference type="Proteomes" id="UP000612899"/>
    </source>
</evidence>
<feature type="coiled-coil region" evidence="1">
    <location>
        <begin position="196"/>
        <end position="262"/>
    </location>
</feature>
<comment type="caution">
    <text evidence="4">The sequence shown here is derived from an EMBL/GenBank/DDBJ whole genome shotgun (WGS) entry which is preliminary data.</text>
</comment>
<protein>
    <recommendedName>
        <fullName evidence="3">M23ase beta-sheet core domain-containing protein</fullName>
    </recommendedName>
</protein>
<dbReference type="InterPro" id="IPR016047">
    <property type="entry name" value="M23ase_b-sheet_dom"/>
</dbReference>
<dbReference type="InterPro" id="IPR050570">
    <property type="entry name" value="Cell_wall_metabolism_enzyme"/>
</dbReference>
<feature type="chain" id="PRO_5039434748" description="M23ase beta-sheet core domain-containing protein" evidence="2">
    <location>
        <begin position="20"/>
        <end position="411"/>
    </location>
</feature>
<evidence type="ECO:0000256" key="1">
    <source>
        <dbReference type="SAM" id="Coils"/>
    </source>
</evidence>
<dbReference type="Gene3D" id="2.70.70.10">
    <property type="entry name" value="Glucose Permease (Domain IIA)"/>
    <property type="match status" value="1"/>
</dbReference>
<feature type="signal peptide" evidence="2">
    <location>
        <begin position="1"/>
        <end position="19"/>
    </location>
</feature>
<name>A0A8J3VI09_9ACTN</name>
<dbReference type="AlphaFoldDB" id="A0A8J3VI09"/>
<evidence type="ECO:0000313" key="4">
    <source>
        <dbReference type="EMBL" id="GIH07090.1"/>
    </source>
</evidence>
<accession>A0A8J3VI09</accession>
<evidence type="ECO:0000259" key="3">
    <source>
        <dbReference type="Pfam" id="PF01551"/>
    </source>
</evidence>
<dbReference type="PANTHER" id="PTHR21666">
    <property type="entry name" value="PEPTIDASE-RELATED"/>
    <property type="match status" value="1"/>
</dbReference>
<reference evidence="4" key="1">
    <citation type="submission" date="2021-01" db="EMBL/GenBank/DDBJ databases">
        <title>Whole genome shotgun sequence of Rhizocola hellebori NBRC 109834.</title>
        <authorList>
            <person name="Komaki H."/>
            <person name="Tamura T."/>
        </authorList>
    </citation>
    <scope>NUCLEOTIDE SEQUENCE</scope>
    <source>
        <strain evidence="4">NBRC 109834</strain>
    </source>
</reference>
<dbReference type="EMBL" id="BONY01000033">
    <property type="protein sequence ID" value="GIH07090.1"/>
    <property type="molecule type" value="Genomic_DNA"/>
</dbReference>
<evidence type="ECO:0000256" key="2">
    <source>
        <dbReference type="SAM" id="SignalP"/>
    </source>
</evidence>
<keyword evidence="5" id="KW-1185">Reference proteome</keyword>
<dbReference type="SUPFAM" id="SSF51261">
    <property type="entry name" value="Duplicated hybrid motif"/>
    <property type="match status" value="1"/>
</dbReference>
<dbReference type="Proteomes" id="UP000612899">
    <property type="component" value="Unassembled WGS sequence"/>
</dbReference>
<keyword evidence="2" id="KW-0732">Signal</keyword>
<dbReference type="GO" id="GO:0004222">
    <property type="term" value="F:metalloendopeptidase activity"/>
    <property type="evidence" value="ECO:0007669"/>
    <property type="project" value="TreeGrafter"/>
</dbReference>
<keyword evidence="1" id="KW-0175">Coiled coil</keyword>
<dbReference type="InterPro" id="IPR011055">
    <property type="entry name" value="Dup_hybrid_motif"/>
</dbReference>
<gene>
    <name evidence="4" type="ORF">Rhe02_51570</name>
</gene>
<organism evidence="4 5">
    <name type="scientific">Rhizocola hellebori</name>
    <dbReference type="NCBI Taxonomy" id="1392758"/>
    <lineage>
        <taxon>Bacteria</taxon>
        <taxon>Bacillati</taxon>
        <taxon>Actinomycetota</taxon>
        <taxon>Actinomycetes</taxon>
        <taxon>Micromonosporales</taxon>
        <taxon>Micromonosporaceae</taxon>
        <taxon>Rhizocola</taxon>
    </lineage>
</organism>